<organism evidence="2 3">
    <name type="scientific">Blautia producta</name>
    <dbReference type="NCBI Taxonomy" id="33035"/>
    <lineage>
        <taxon>Bacteria</taxon>
        <taxon>Bacillati</taxon>
        <taxon>Bacillota</taxon>
        <taxon>Clostridia</taxon>
        <taxon>Lachnospirales</taxon>
        <taxon>Lachnospiraceae</taxon>
        <taxon>Blautia</taxon>
    </lineage>
</organism>
<proteinExistence type="predicted"/>
<feature type="transmembrane region" description="Helical" evidence="1">
    <location>
        <begin position="141"/>
        <end position="161"/>
    </location>
</feature>
<feature type="transmembrane region" description="Helical" evidence="1">
    <location>
        <begin position="60"/>
        <end position="80"/>
    </location>
</feature>
<evidence type="ECO:0000256" key="1">
    <source>
        <dbReference type="SAM" id="Phobius"/>
    </source>
</evidence>
<dbReference type="AlphaFoldDB" id="A0A4P6M7T3"/>
<dbReference type="EMBL" id="CP035945">
    <property type="protein sequence ID" value="QBE99860.1"/>
    <property type="molecule type" value="Genomic_DNA"/>
</dbReference>
<reference evidence="2 3" key="1">
    <citation type="submission" date="2019-01" db="EMBL/GenBank/DDBJ databases">
        <title>PMF-metabolizing Aryl O-demethylase.</title>
        <authorList>
            <person name="Kim M."/>
        </authorList>
    </citation>
    <scope>NUCLEOTIDE SEQUENCE [LARGE SCALE GENOMIC DNA]</scope>
    <source>
        <strain evidence="2 3">PMF1</strain>
    </source>
</reference>
<feature type="transmembrane region" description="Helical" evidence="1">
    <location>
        <begin position="106"/>
        <end position="129"/>
    </location>
</feature>
<gene>
    <name evidence="2" type="ORF">PMF13cell1_05454</name>
</gene>
<dbReference type="RefSeq" id="WP_130182786.1">
    <property type="nucleotide sequence ID" value="NZ_CP035945.1"/>
</dbReference>
<feature type="transmembrane region" description="Helical" evidence="1">
    <location>
        <begin position="220"/>
        <end position="245"/>
    </location>
</feature>
<feature type="transmembrane region" description="Helical" evidence="1">
    <location>
        <begin position="173"/>
        <end position="190"/>
    </location>
</feature>
<feature type="transmembrane region" description="Helical" evidence="1">
    <location>
        <begin position="20"/>
        <end position="40"/>
    </location>
</feature>
<protein>
    <recommendedName>
        <fullName evidence="4">ABC transporter permease</fullName>
    </recommendedName>
</protein>
<dbReference type="Proteomes" id="UP000289794">
    <property type="component" value="Chromosome"/>
</dbReference>
<evidence type="ECO:0000313" key="3">
    <source>
        <dbReference type="Proteomes" id="UP000289794"/>
    </source>
</evidence>
<sequence length="253" mass="28655">MSKMLAITEYEYKMQIKRIAGWIVLIFVLVSSMMDCLPVASNLARIEFLGDIHYYVRRVFSFDGLILLFGIFFLTAGRMVDDRKTHRRDLFMTAPIGKANYIGGKLLGNFLFALTLMYSLLILSLVGFICFGPSDVAIGEYANAIFSVSFCIILPATFFVVASSVMLPELVDIRMVYLVFSVLFLGNAFTTDQAEPIPFYIFTQGDLAKLIWQHPKYLEIHLGSACLNLFFMLGIGVLAIILVAMKRRFWRAE</sequence>
<name>A0A4P6M7T3_9FIRM</name>
<dbReference type="KEGG" id="bpro:PMF13cell1_05454"/>
<evidence type="ECO:0008006" key="4">
    <source>
        <dbReference type="Google" id="ProtNLM"/>
    </source>
</evidence>
<accession>A0A4P6M7T3</accession>
<keyword evidence="1" id="KW-0472">Membrane</keyword>
<keyword evidence="1" id="KW-0812">Transmembrane</keyword>
<keyword evidence="1" id="KW-1133">Transmembrane helix</keyword>
<evidence type="ECO:0000313" key="2">
    <source>
        <dbReference type="EMBL" id="QBE99860.1"/>
    </source>
</evidence>